<dbReference type="Pfam" id="PF16326">
    <property type="entry name" value="ABC_tran_CTD"/>
    <property type="match status" value="1"/>
</dbReference>
<dbReference type="Pfam" id="PF12848">
    <property type="entry name" value="ABC_tran_Xtn"/>
    <property type="match status" value="1"/>
</dbReference>
<keyword evidence="1" id="KW-0547">Nucleotide-binding</keyword>
<dbReference type="RefSeq" id="WP_118677679.1">
    <property type="nucleotide sequence ID" value="NZ_JACRSX010000001.1"/>
</dbReference>
<dbReference type="InterPro" id="IPR032524">
    <property type="entry name" value="ABC_tran_C"/>
</dbReference>
<proteinExistence type="predicted"/>
<dbReference type="PANTHER" id="PTHR42855">
    <property type="entry name" value="ABC TRANSPORTER ATP-BINDING SUBUNIT"/>
    <property type="match status" value="1"/>
</dbReference>
<dbReference type="Gene3D" id="3.40.50.300">
    <property type="entry name" value="P-loop containing nucleotide triphosphate hydrolases"/>
    <property type="match status" value="2"/>
</dbReference>
<dbReference type="InterPro" id="IPR027417">
    <property type="entry name" value="P-loop_NTPase"/>
</dbReference>
<dbReference type="InterPro" id="IPR032781">
    <property type="entry name" value="ABC_tran_Xtn"/>
</dbReference>
<name>A0ABR7MY21_9FIRM</name>
<dbReference type="InterPro" id="IPR003439">
    <property type="entry name" value="ABC_transporter-like_ATP-bd"/>
</dbReference>
<dbReference type="Proteomes" id="UP000606193">
    <property type="component" value="Unassembled WGS sequence"/>
</dbReference>
<protein>
    <submittedName>
        <fullName evidence="4">ABC-F family ATP-binding cassette domain-containing protein</fullName>
    </submittedName>
</protein>
<feature type="domain" description="ABC transporter" evidence="3">
    <location>
        <begin position="4"/>
        <end position="220"/>
    </location>
</feature>
<dbReference type="GO" id="GO:0005524">
    <property type="term" value="F:ATP binding"/>
    <property type="evidence" value="ECO:0007669"/>
    <property type="project" value="UniProtKB-KW"/>
</dbReference>
<organism evidence="4 5">
    <name type="scientific">Jutongia huaianensis</name>
    <dbReference type="NCBI Taxonomy" id="2763668"/>
    <lineage>
        <taxon>Bacteria</taxon>
        <taxon>Bacillati</taxon>
        <taxon>Bacillota</taxon>
        <taxon>Clostridia</taxon>
        <taxon>Lachnospirales</taxon>
        <taxon>Lachnospiraceae</taxon>
        <taxon>Jutongia</taxon>
    </lineage>
</organism>
<dbReference type="InterPro" id="IPR037118">
    <property type="entry name" value="Val-tRNA_synth_C_sf"/>
</dbReference>
<evidence type="ECO:0000256" key="1">
    <source>
        <dbReference type="ARBA" id="ARBA00022741"/>
    </source>
</evidence>
<evidence type="ECO:0000313" key="5">
    <source>
        <dbReference type="Proteomes" id="UP000606193"/>
    </source>
</evidence>
<evidence type="ECO:0000259" key="3">
    <source>
        <dbReference type="PROSITE" id="PS50893"/>
    </source>
</evidence>
<feature type="domain" description="ABC transporter" evidence="3">
    <location>
        <begin position="284"/>
        <end position="510"/>
    </location>
</feature>
<dbReference type="InterPro" id="IPR003593">
    <property type="entry name" value="AAA+_ATPase"/>
</dbReference>
<keyword evidence="5" id="KW-1185">Reference proteome</keyword>
<dbReference type="SMART" id="SM00382">
    <property type="entry name" value="AAA"/>
    <property type="match status" value="2"/>
</dbReference>
<dbReference type="InterPro" id="IPR017871">
    <property type="entry name" value="ABC_transporter-like_CS"/>
</dbReference>
<dbReference type="PROSITE" id="PS00211">
    <property type="entry name" value="ABC_TRANSPORTER_1"/>
    <property type="match status" value="1"/>
</dbReference>
<dbReference type="SUPFAM" id="SSF52540">
    <property type="entry name" value="P-loop containing nucleoside triphosphate hydrolases"/>
    <property type="match status" value="2"/>
</dbReference>
<dbReference type="InterPro" id="IPR051309">
    <property type="entry name" value="ABCF_ATPase"/>
</dbReference>
<comment type="caution">
    <text evidence="4">The sequence shown here is derived from an EMBL/GenBank/DDBJ whole genome shotgun (WGS) entry which is preliminary data.</text>
</comment>
<dbReference type="PANTHER" id="PTHR42855:SF1">
    <property type="entry name" value="ABC TRANSPORTER DOMAIN-CONTAINING PROTEIN"/>
    <property type="match status" value="1"/>
</dbReference>
<evidence type="ECO:0000313" key="4">
    <source>
        <dbReference type="EMBL" id="MBC8561274.1"/>
    </source>
</evidence>
<dbReference type="Pfam" id="PF00005">
    <property type="entry name" value="ABC_tran"/>
    <property type="match status" value="2"/>
</dbReference>
<evidence type="ECO:0000256" key="2">
    <source>
        <dbReference type="ARBA" id="ARBA00022840"/>
    </source>
</evidence>
<dbReference type="EMBL" id="JACRSX010000001">
    <property type="protein sequence ID" value="MBC8561274.1"/>
    <property type="molecule type" value="Genomic_DNA"/>
</dbReference>
<gene>
    <name evidence="4" type="ORF">H8704_01270</name>
</gene>
<keyword evidence="2 4" id="KW-0067">ATP-binding</keyword>
<reference evidence="4 5" key="1">
    <citation type="submission" date="2020-08" db="EMBL/GenBank/DDBJ databases">
        <title>Genome public.</title>
        <authorList>
            <person name="Liu C."/>
            <person name="Sun Q."/>
        </authorList>
    </citation>
    <scope>NUCLEOTIDE SEQUENCE [LARGE SCALE GENOMIC DNA]</scope>
    <source>
        <strain evidence="4 5">NSJ-37</strain>
    </source>
</reference>
<dbReference type="Gene3D" id="1.10.287.380">
    <property type="entry name" value="Valyl-tRNA synthetase, C-terminal domain"/>
    <property type="match status" value="1"/>
</dbReference>
<dbReference type="PROSITE" id="PS50893">
    <property type="entry name" value="ABC_TRANSPORTER_2"/>
    <property type="match status" value="2"/>
</dbReference>
<accession>A0ABR7MY21</accession>
<sequence length="613" mass="69330">MNLITAEHLTHSYTERKLFDDASFSLNEQEKVGIIGINGTGKSTLLKILAGREEPDEGTVIMGRNLRIGYLPQNPVFPESFDALTAALPLADDISGSPMDYEADAKSMLTKLGITQLNQNITELSGGQRKRIALVRTLLTPSDILILDEPTNHLDSAMAEWLETFLKNTKSALIMITHDRYFLDSVVNRIVEIDKGKLYSYSCNYLGYLERKAQREEIEMATERKRQSLLRVEIAWMQRGARARSTKQKAHIARYEALRDTAAPVRDSSVEMASVSSRLGKTTVELEHITKSYGDRTLIHDFSYIFLRDDRIGIIGPNGCGKSTLMKIIAGSVEPDSGTVTIGQTVKIGYFSQENEALDENMRVIDYVRSGAEYIRQPDGSLITASAMLERFLFPGDMQYALIKKLSGGEKRRLYLLRILMEAPNVLFLDEPTNDLDIATLTILEDYLDHFDGIVAVVSHDRYFLDRVVRRIFSYEEDGRLVQYEGGYTDYLHACEAKNTAADGHTNNSVSKAPSEAETAKTVNRNNWKDGQTKKKKMTYQEQKDFETIEDDIAAIEEHLDAIDTEMTRAASDFVQLAKLSEEKEKLSQELEQKMDRWMYLEELAQELGIDKN</sequence>
<dbReference type="CDD" id="cd03221">
    <property type="entry name" value="ABCF_EF-3"/>
    <property type="match status" value="2"/>
</dbReference>